<evidence type="ECO:0000256" key="2">
    <source>
        <dbReference type="ARBA" id="ARBA00004922"/>
    </source>
</evidence>
<evidence type="ECO:0000256" key="4">
    <source>
        <dbReference type="ARBA" id="ARBA00022676"/>
    </source>
</evidence>
<dbReference type="EC" id="2.4.1.-" evidence="7"/>
<evidence type="ECO:0000259" key="8">
    <source>
        <dbReference type="Pfam" id="PF00852"/>
    </source>
</evidence>
<keyword evidence="10" id="KW-1185">Reference proteome</keyword>
<proteinExistence type="inferred from homology"/>
<accession>A0AAV2QVZ0</accession>
<evidence type="ECO:0000256" key="7">
    <source>
        <dbReference type="RuleBase" id="RU003832"/>
    </source>
</evidence>
<keyword evidence="7" id="KW-0812">Transmembrane</keyword>
<dbReference type="PANTHER" id="PTHR48438">
    <property type="entry name" value="ALPHA-(1,3)-FUCOSYLTRANSFERASE C-RELATED"/>
    <property type="match status" value="1"/>
</dbReference>
<protein>
    <recommendedName>
        <fullName evidence="7">Fucosyltransferase</fullName>
        <ecNumber evidence="7">2.4.1.-</ecNumber>
    </recommendedName>
</protein>
<keyword evidence="4 7" id="KW-0328">Glycosyltransferase</keyword>
<dbReference type="Proteomes" id="UP001497623">
    <property type="component" value="Unassembled WGS sequence"/>
</dbReference>
<dbReference type="InterPro" id="IPR001503">
    <property type="entry name" value="Glyco_trans_10"/>
</dbReference>
<dbReference type="Pfam" id="PF00852">
    <property type="entry name" value="Glyco_transf_10"/>
    <property type="match status" value="1"/>
</dbReference>
<dbReference type="InterPro" id="IPR055270">
    <property type="entry name" value="Glyco_tran_10_C"/>
</dbReference>
<feature type="non-terminal residue" evidence="9">
    <location>
        <position position="1"/>
    </location>
</feature>
<feature type="domain" description="Fucosyltransferase C-terminal" evidence="8">
    <location>
        <begin position="2"/>
        <end position="111"/>
    </location>
</feature>
<dbReference type="GO" id="GO:0032580">
    <property type="term" value="C:Golgi cisterna membrane"/>
    <property type="evidence" value="ECO:0007669"/>
    <property type="project" value="UniProtKB-SubCell"/>
</dbReference>
<dbReference type="PANTHER" id="PTHR48438:SF1">
    <property type="entry name" value="ALPHA-(1,3)-FUCOSYLTRANSFERASE C-RELATED"/>
    <property type="match status" value="1"/>
</dbReference>
<sequence>LLAAHMSIDIYGKCGYLECPRKDQSGCYEMLERDYKFYMAFENSICNDYITEKFFSILQYNVVPVVYGGGDYARHAPPDSYINALDFDTAKELAEYLLYLDKNDTAYAKYF</sequence>
<reference evidence="9 10" key="1">
    <citation type="submission" date="2024-05" db="EMBL/GenBank/DDBJ databases">
        <authorList>
            <person name="Wallberg A."/>
        </authorList>
    </citation>
    <scope>NUCLEOTIDE SEQUENCE [LARGE SCALE GENOMIC DNA]</scope>
</reference>
<evidence type="ECO:0000256" key="6">
    <source>
        <dbReference type="ARBA" id="ARBA00023034"/>
    </source>
</evidence>
<evidence type="ECO:0000256" key="3">
    <source>
        <dbReference type="ARBA" id="ARBA00008919"/>
    </source>
</evidence>
<dbReference type="GO" id="GO:0000139">
    <property type="term" value="C:Golgi membrane"/>
    <property type="evidence" value="ECO:0007669"/>
    <property type="project" value="UniProtKB-SubCell"/>
</dbReference>
<evidence type="ECO:0000313" key="10">
    <source>
        <dbReference type="Proteomes" id="UP001497623"/>
    </source>
</evidence>
<comment type="similarity">
    <text evidence="3 7">Belongs to the glycosyltransferase 10 family.</text>
</comment>
<dbReference type="GO" id="GO:0008417">
    <property type="term" value="F:fucosyltransferase activity"/>
    <property type="evidence" value="ECO:0007669"/>
    <property type="project" value="InterPro"/>
</dbReference>
<feature type="non-terminal residue" evidence="9">
    <location>
        <position position="111"/>
    </location>
</feature>
<dbReference type="EMBL" id="CAXKWB010010616">
    <property type="protein sequence ID" value="CAL4098692.1"/>
    <property type="molecule type" value="Genomic_DNA"/>
</dbReference>
<keyword evidence="7" id="KW-0472">Membrane</keyword>
<keyword evidence="5 7" id="KW-0808">Transferase</keyword>
<dbReference type="Gene3D" id="3.40.50.11660">
    <property type="entry name" value="Glycosyl transferase family 10, C-terminal domain"/>
    <property type="match status" value="1"/>
</dbReference>
<dbReference type="InterPro" id="IPR038577">
    <property type="entry name" value="GT10-like_C_sf"/>
</dbReference>
<comment type="caution">
    <text evidence="9">The sequence shown here is derived from an EMBL/GenBank/DDBJ whole genome shotgun (WGS) entry which is preliminary data.</text>
</comment>
<comment type="subcellular location">
    <subcellularLocation>
        <location evidence="1">Golgi apparatus membrane</location>
        <topology evidence="1">Single-pass type II membrane protein</topology>
    </subcellularLocation>
    <subcellularLocation>
        <location evidence="7">Golgi apparatus</location>
        <location evidence="7">Golgi stack membrane</location>
        <topology evidence="7">Single-pass type II membrane protein</topology>
    </subcellularLocation>
</comment>
<comment type="pathway">
    <text evidence="2">Protein modification; protein glycosylation.</text>
</comment>
<gene>
    <name evidence="9" type="ORF">MNOR_LOCUS16305</name>
</gene>
<keyword evidence="6 7" id="KW-0333">Golgi apparatus</keyword>
<dbReference type="AlphaFoldDB" id="A0AAV2QVZ0"/>
<name>A0AAV2QVZ0_MEGNR</name>
<evidence type="ECO:0000313" key="9">
    <source>
        <dbReference type="EMBL" id="CAL4098692.1"/>
    </source>
</evidence>
<evidence type="ECO:0000256" key="5">
    <source>
        <dbReference type="ARBA" id="ARBA00022679"/>
    </source>
</evidence>
<evidence type="ECO:0000256" key="1">
    <source>
        <dbReference type="ARBA" id="ARBA00004323"/>
    </source>
</evidence>
<organism evidence="9 10">
    <name type="scientific">Meganyctiphanes norvegica</name>
    <name type="common">Northern krill</name>
    <name type="synonym">Thysanopoda norvegica</name>
    <dbReference type="NCBI Taxonomy" id="48144"/>
    <lineage>
        <taxon>Eukaryota</taxon>
        <taxon>Metazoa</taxon>
        <taxon>Ecdysozoa</taxon>
        <taxon>Arthropoda</taxon>
        <taxon>Crustacea</taxon>
        <taxon>Multicrustacea</taxon>
        <taxon>Malacostraca</taxon>
        <taxon>Eumalacostraca</taxon>
        <taxon>Eucarida</taxon>
        <taxon>Euphausiacea</taxon>
        <taxon>Euphausiidae</taxon>
        <taxon>Meganyctiphanes</taxon>
    </lineage>
</organism>
<dbReference type="SUPFAM" id="SSF53756">
    <property type="entry name" value="UDP-Glycosyltransferase/glycogen phosphorylase"/>
    <property type="match status" value="1"/>
</dbReference>